<keyword evidence="1" id="KW-0456">Lyase</keyword>
<dbReference type="Proteomes" id="UP000633731">
    <property type="component" value="Unassembled WGS sequence"/>
</dbReference>
<name>A0ACC5RS77_ENTAG</name>
<organism evidence="1 2">
    <name type="scientific">Enterobacter agglomerans</name>
    <name type="common">Erwinia herbicola</name>
    <name type="synonym">Pantoea agglomerans</name>
    <dbReference type="NCBI Taxonomy" id="549"/>
    <lineage>
        <taxon>Bacteria</taxon>
        <taxon>Pseudomonadati</taxon>
        <taxon>Pseudomonadota</taxon>
        <taxon>Gammaproteobacteria</taxon>
        <taxon>Enterobacterales</taxon>
        <taxon>Erwiniaceae</taxon>
        <taxon>Pantoea</taxon>
        <taxon>Pantoea agglomerans group</taxon>
    </lineage>
</organism>
<sequence>MLRKRLIFGLIFNDGSFMQSRNFRLQRVGDVRWLEKNYKFRDIAFSLDELVVLDATKGTKNIDKFAAAVNRIVENVFIPVAAGGGIKSIEDAALLFRNGADKVIINSQLYTNPSLATDIINQYGSQSLVASVDYKVIDDKPVVHINDGTTAIPVALDEYLINLEKIGVGEIIFNSIDKDGTGFGYDVDNIEKYAGVVNVPFIIMGGAGNENHLMSGLSIDGVSAVATANLFNFIGNGLPSARQHMLENGANLAHWE</sequence>
<proteinExistence type="predicted"/>
<evidence type="ECO:0000313" key="1">
    <source>
        <dbReference type="EMBL" id="MBK4727337.1"/>
    </source>
</evidence>
<accession>A0ACC5RS77</accession>
<reference evidence="1" key="1">
    <citation type="submission" date="2021-01" db="EMBL/GenBank/DDBJ databases">
        <title>Draft genome of Pantoea agglomerans Eh 335.</title>
        <authorList>
            <person name="Emsley S.A."/>
            <person name="Oline D.K."/>
            <person name="Saw J.H."/>
            <person name="Ushijima B."/>
            <person name="Videau P."/>
            <person name="Koyack M.J."/>
        </authorList>
    </citation>
    <scope>NUCLEOTIDE SEQUENCE</scope>
    <source>
        <strain evidence="1">Eh 335</strain>
    </source>
</reference>
<protein>
    <submittedName>
        <fullName evidence="1">Imidazole glycerol phosphate synthase subunit HisF</fullName>
        <ecNumber evidence="1">4.1.3.-</ecNumber>
    </submittedName>
</protein>
<dbReference type="EMBL" id="JAEOXF010000014">
    <property type="protein sequence ID" value="MBK4727337.1"/>
    <property type="molecule type" value="Genomic_DNA"/>
</dbReference>
<keyword evidence="2" id="KW-1185">Reference proteome</keyword>
<evidence type="ECO:0000313" key="2">
    <source>
        <dbReference type="Proteomes" id="UP000633731"/>
    </source>
</evidence>
<dbReference type="EC" id="4.1.3.-" evidence="1"/>
<comment type="caution">
    <text evidence="1">The sequence shown here is derived from an EMBL/GenBank/DDBJ whole genome shotgun (WGS) entry which is preliminary data.</text>
</comment>
<gene>
    <name evidence="1" type="primary">hisF</name>
    <name evidence="1" type="ORF">JJL49_19080</name>
</gene>